<accession>A0A8E2E0E3</accession>
<dbReference type="Proteomes" id="UP000250266">
    <property type="component" value="Unassembled WGS sequence"/>
</dbReference>
<reference evidence="2 3" key="1">
    <citation type="journal article" date="2016" name="Nat. Commun.">
        <title>Ectomycorrhizal ecology is imprinted in the genome of the dominant symbiotic fungus Cenococcum geophilum.</title>
        <authorList>
            <consortium name="DOE Joint Genome Institute"/>
            <person name="Peter M."/>
            <person name="Kohler A."/>
            <person name="Ohm R.A."/>
            <person name="Kuo A."/>
            <person name="Krutzmann J."/>
            <person name="Morin E."/>
            <person name="Arend M."/>
            <person name="Barry K.W."/>
            <person name="Binder M."/>
            <person name="Choi C."/>
            <person name="Clum A."/>
            <person name="Copeland A."/>
            <person name="Grisel N."/>
            <person name="Haridas S."/>
            <person name="Kipfer T."/>
            <person name="LaButti K."/>
            <person name="Lindquist E."/>
            <person name="Lipzen A."/>
            <person name="Maire R."/>
            <person name="Meier B."/>
            <person name="Mihaltcheva S."/>
            <person name="Molinier V."/>
            <person name="Murat C."/>
            <person name="Poggeler S."/>
            <person name="Quandt C.A."/>
            <person name="Sperisen C."/>
            <person name="Tritt A."/>
            <person name="Tisserant E."/>
            <person name="Crous P.W."/>
            <person name="Henrissat B."/>
            <person name="Nehls U."/>
            <person name="Egli S."/>
            <person name="Spatafora J.W."/>
            <person name="Grigoriev I.V."/>
            <person name="Martin F.M."/>
        </authorList>
    </citation>
    <scope>NUCLEOTIDE SEQUENCE [LARGE SCALE GENOMIC DNA]</scope>
    <source>
        <strain evidence="2 3">CBS 459.81</strain>
    </source>
</reference>
<evidence type="ECO:0000256" key="1">
    <source>
        <dbReference type="SAM" id="SignalP"/>
    </source>
</evidence>
<keyword evidence="2" id="KW-0378">Hydrolase</keyword>
<dbReference type="AlphaFoldDB" id="A0A8E2E0E3"/>
<dbReference type="InterPro" id="IPR036514">
    <property type="entry name" value="SGNH_hydro_sf"/>
</dbReference>
<dbReference type="GO" id="GO:0006629">
    <property type="term" value="P:lipid metabolic process"/>
    <property type="evidence" value="ECO:0007669"/>
    <property type="project" value="TreeGrafter"/>
</dbReference>
<dbReference type="PANTHER" id="PTHR37981:SF1">
    <property type="entry name" value="SGNH HYDROLASE-TYPE ESTERASE DOMAIN-CONTAINING PROTEIN"/>
    <property type="match status" value="1"/>
</dbReference>
<dbReference type="GO" id="GO:0016788">
    <property type="term" value="F:hydrolase activity, acting on ester bonds"/>
    <property type="evidence" value="ECO:0007669"/>
    <property type="project" value="InterPro"/>
</dbReference>
<gene>
    <name evidence="2" type="ORF">K432DRAFT_409393</name>
</gene>
<dbReference type="InterPro" id="IPR037460">
    <property type="entry name" value="SEST-like"/>
</dbReference>
<protein>
    <submittedName>
        <fullName evidence="2">SGNH hydrolase</fullName>
    </submittedName>
</protein>
<feature type="chain" id="PRO_5034028329" evidence="1">
    <location>
        <begin position="22"/>
        <end position="439"/>
    </location>
</feature>
<proteinExistence type="predicted"/>
<dbReference type="CDD" id="cd01823">
    <property type="entry name" value="SEST_like"/>
    <property type="match status" value="1"/>
</dbReference>
<name>A0A8E2E0E3_9PEZI</name>
<evidence type="ECO:0000313" key="3">
    <source>
        <dbReference type="Proteomes" id="UP000250266"/>
    </source>
</evidence>
<dbReference type="Gene3D" id="3.40.50.1110">
    <property type="entry name" value="SGNH hydrolase"/>
    <property type="match status" value="1"/>
</dbReference>
<keyword evidence="3" id="KW-1185">Reference proteome</keyword>
<sequence length="439" mass="49566">MFRLLWTSLLGLAAQLPGVLAYPLNPPATAVQLDARADKFIFGAIGDSWASGVSWAPWNQFDDNKSGCMRYKFAWSTVVNASYADWLPDGEEPQFEFEACSGARLDGMMGQMDQLTRPKVVLMEAGGNNADFYPMADSCLFHGDPGKKYGKNYEDDDPNDPKGECRVEIRNVRGRVEGDDLKNKVIDTIHAWRGHKAVMGNEASLFLLGYPWFFAYGEKCNDWTFSVFYSGQKQMVVMDMRKEFNELVDHVNRAIREAAESFKDPKIQYIDINPAFNDHRFCEEGHSKLAQFNWNNDVHIWNSPGRWFITIKNGDDIKTYDMAAEPAQLPPAEDVENLIDHPDDKPRQEGDDFILTFRDPENPEHTMEWKANPQDYGTLNGGASIARTLHPTEDGHRDMGGIIVERLKRDFKEATAPDPYPPVDCPSGCDCIAGVPRCT</sequence>
<feature type="signal peptide" evidence="1">
    <location>
        <begin position="1"/>
        <end position="21"/>
    </location>
</feature>
<organism evidence="2 3">
    <name type="scientific">Lepidopterella palustris CBS 459.81</name>
    <dbReference type="NCBI Taxonomy" id="1314670"/>
    <lineage>
        <taxon>Eukaryota</taxon>
        <taxon>Fungi</taxon>
        <taxon>Dikarya</taxon>
        <taxon>Ascomycota</taxon>
        <taxon>Pezizomycotina</taxon>
        <taxon>Dothideomycetes</taxon>
        <taxon>Pleosporomycetidae</taxon>
        <taxon>Mytilinidiales</taxon>
        <taxon>Argynnaceae</taxon>
        <taxon>Lepidopterella</taxon>
    </lineage>
</organism>
<dbReference type="PANTHER" id="PTHR37981">
    <property type="entry name" value="LIPASE 2"/>
    <property type="match status" value="1"/>
</dbReference>
<dbReference type="SUPFAM" id="SSF52266">
    <property type="entry name" value="SGNH hydrolase"/>
    <property type="match status" value="1"/>
</dbReference>
<keyword evidence="1" id="KW-0732">Signal</keyword>
<dbReference type="OrthoDB" id="21678at2759"/>
<evidence type="ECO:0000313" key="2">
    <source>
        <dbReference type="EMBL" id="OCK74994.1"/>
    </source>
</evidence>
<dbReference type="EMBL" id="KV745379">
    <property type="protein sequence ID" value="OCK74994.1"/>
    <property type="molecule type" value="Genomic_DNA"/>
</dbReference>